<organism evidence="1 2">
    <name type="scientific">Gemmobacter lanyuensis</name>
    <dbReference type="NCBI Taxonomy" id="1054497"/>
    <lineage>
        <taxon>Bacteria</taxon>
        <taxon>Pseudomonadati</taxon>
        <taxon>Pseudomonadota</taxon>
        <taxon>Alphaproteobacteria</taxon>
        <taxon>Rhodobacterales</taxon>
        <taxon>Paracoccaceae</taxon>
        <taxon>Gemmobacter</taxon>
    </lineage>
</organism>
<dbReference type="RefSeq" id="WP_189635296.1">
    <property type="nucleotide sequence ID" value="NZ_BMYQ01000017.1"/>
</dbReference>
<evidence type="ECO:0000313" key="2">
    <source>
        <dbReference type="Proteomes" id="UP000628984"/>
    </source>
</evidence>
<sequence length="81" mass="8575">MTRPRADAAKDELALSCLGSGRLGATALQDSQQRLVLSNGALPGGGLTRQQMDTFPLDPLVAGLVQNVARLARTTIGLFRR</sequence>
<dbReference type="Proteomes" id="UP000628984">
    <property type="component" value="Unassembled WGS sequence"/>
</dbReference>
<protein>
    <submittedName>
        <fullName evidence="1">Uncharacterized protein</fullName>
    </submittedName>
</protein>
<keyword evidence="2" id="KW-1185">Reference proteome</keyword>
<name>A0A918MQ39_9RHOB</name>
<proteinExistence type="predicted"/>
<gene>
    <name evidence="1" type="ORF">GCM10011452_36250</name>
</gene>
<dbReference type="AlphaFoldDB" id="A0A918MQ39"/>
<accession>A0A918MQ39</accession>
<reference evidence="1" key="1">
    <citation type="journal article" date="2014" name="Int. J. Syst. Evol. Microbiol.">
        <title>Complete genome sequence of Corynebacterium casei LMG S-19264T (=DSM 44701T), isolated from a smear-ripened cheese.</title>
        <authorList>
            <consortium name="US DOE Joint Genome Institute (JGI-PGF)"/>
            <person name="Walter F."/>
            <person name="Albersmeier A."/>
            <person name="Kalinowski J."/>
            <person name="Ruckert C."/>
        </authorList>
    </citation>
    <scope>NUCLEOTIDE SEQUENCE</scope>
    <source>
        <strain evidence="1">KCTC 23714</strain>
    </source>
</reference>
<evidence type="ECO:0000313" key="1">
    <source>
        <dbReference type="EMBL" id="GGW44650.1"/>
    </source>
</evidence>
<dbReference type="EMBL" id="BMYQ01000017">
    <property type="protein sequence ID" value="GGW44650.1"/>
    <property type="molecule type" value="Genomic_DNA"/>
</dbReference>
<comment type="caution">
    <text evidence="1">The sequence shown here is derived from an EMBL/GenBank/DDBJ whole genome shotgun (WGS) entry which is preliminary data.</text>
</comment>
<reference evidence="1" key="2">
    <citation type="submission" date="2020-09" db="EMBL/GenBank/DDBJ databases">
        <authorList>
            <person name="Sun Q."/>
            <person name="Kim S."/>
        </authorList>
    </citation>
    <scope>NUCLEOTIDE SEQUENCE</scope>
    <source>
        <strain evidence="1">KCTC 23714</strain>
    </source>
</reference>